<dbReference type="PANTHER" id="PTHR47691">
    <property type="entry name" value="REGULATOR-RELATED"/>
    <property type="match status" value="1"/>
</dbReference>
<dbReference type="InterPro" id="IPR000792">
    <property type="entry name" value="Tscrpt_reg_LuxR_C"/>
</dbReference>
<reference evidence="2" key="2">
    <citation type="submission" date="2020-09" db="EMBL/GenBank/DDBJ databases">
        <authorList>
            <person name="Sun Q."/>
            <person name="Ohkuma M."/>
        </authorList>
    </citation>
    <scope>NUCLEOTIDE SEQUENCE</scope>
    <source>
        <strain evidence="2">JCM 3302</strain>
    </source>
</reference>
<dbReference type="AlphaFoldDB" id="A0A919A227"/>
<dbReference type="CDD" id="cd06170">
    <property type="entry name" value="LuxR_C_like"/>
    <property type="match status" value="1"/>
</dbReference>
<comment type="caution">
    <text evidence="2">The sequence shown here is derived from an EMBL/GenBank/DDBJ whole genome shotgun (WGS) entry which is preliminary data.</text>
</comment>
<dbReference type="Pfam" id="PF00196">
    <property type="entry name" value="GerE"/>
    <property type="match status" value="1"/>
</dbReference>
<dbReference type="InterPro" id="IPR016032">
    <property type="entry name" value="Sig_transdc_resp-reg_C-effctor"/>
</dbReference>
<evidence type="ECO:0000313" key="2">
    <source>
        <dbReference type="EMBL" id="GHE84063.1"/>
    </source>
</evidence>
<dbReference type="EMBL" id="BNBC01000021">
    <property type="protein sequence ID" value="GHE84063.1"/>
    <property type="molecule type" value="Genomic_DNA"/>
</dbReference>
<dbReference type="GO" id="GO:0003677">
    <property type="term" value="F:DNA binding"/>
    <property type="evidence" value="ECO:0007669"/>
    <property type="project" value="InterPro"/>
</dbReference>
<dbReference type="SUPFAM" id="SSF46894">
    <property type="entry name" value="C-terminal effector domain of the bipartite response regulators"/>
    <property type="match status" value="1"/>
</dbReference>
<evidence type="ECO:0000259" key="1">
    <source>
        <dbReference type="PROSITE" id="PS50043"/>
    </source>
</evidence>
<dbReference type="RefSeq" id="WP_189902917.1">
    <property type="nucleotide sequence ID" value="NZ_BNBC01000021.1"/>
</dbReference>
<dbReference type="SUPFAM" id="SSF52540">
    <property type="entry name" value="P-loop containing nucleoside triphosphate hydrolases"/>
    <property type="match status" value="1"/>
</dbReference>
<dbReference type="SMART" id="SM00421">
    <property type="entry name" value="HTH_LUXR"/>
    <property type="match status" value="1"/>
</dbReference>
<reference evidence="2" key="1">
    <citation type="journal article" date="2014" name="Int. J. Syst. Evol. Microbiol.">
        <title>Complete genome sequence of Corynebacterium casei LMG S-19264T (=DSM 44701T), isolated from a smear-ripened cheese.</title>
        <authorList>
            <consortium name="US DOE Joint Genome Institute (JGI-PGF)"/>
            <person name="Walter F."/>
            <person name="Albersmeier A."/>
            <person name="Kalinowski J."/>
            <person name="Ruckert C."/>
        </authorList>
    </citation>
    <scope>NUCLEOTIDE SEQUENCE</scope>
    <source>
        <strain evidence="2">JCM 3302</strain>
    </source>
</reference>
<feature type="domain" description="HTH luxR-type" evidence="1">
    <location>
        <begin position="711"/>
        <end position="775"/>
    </location>
</feature>
<dbReference type="Gene3D" id="1.25.40.10">
    <property type="entry name" value="Tetratricopeptide repeat domain"/>
    <property type="match status" value="1"/>
</dbReference>
<proteinExistence type="predicted"/>
<dbReference type="PROSITE" id="PS50043">
    <property type="entry name" value="HTH_LUXR_2"/>
    <property type="match status" value="1"/>
</dbReference>
<dbReference type="PRINTS" id="PR00038">
    <property type="entry name" value="HTHLUXR"/>
</dbReference>
<dbReference type="InterPro" id="IPR036388">
    <property type="entry name" value="WH-like_DNA-bd_sf"/>
</dbReference>
<sequence>MSVTRWAPPCPVTELIGRERELVTLHGRLTDPGVRLVTLTGPGGVGKSRLAVEAVRAVGAEFSGVWTAGPATDLRSAGEALRSTGGDLPSVGEAVAGGAAGRPLLVLDDADLGVRSPAEAVAALLTEVPGLVVLVTAREPLRVPGERLVPVGPLPVPGPMARPGHGFGSGPGIGGDGATEPDPDELREFAAVALFERRARDADPSFALTAENGRAVAALCTLLDGLPLAVELAAGRSRLFPPHTLLARLRPNTTVLAGGSANAPERHRSLAALAASALAGLDGTAREVLERLAVYERGFGLSMAEPAVEAVLETLLERGLVVAVDQEDMGDMGEPCFAVPEPVRSYCRAEATSAGRADAALDAHAGRYRELVAAAGPRLAGTEQVRWLRILEAEGPNVTAALHRLRERGDGEAVAAMTLGCRLPWLVQGRLREGLNRCDEVTEEHPGLPEAVHARLADMAGTFALALGDPQEAVRRHRRAIALAKSSGDRRQGALASAHLGVALLAAGEPQGAHPVLVTALSTLESLGLTGPAAQTAAALAAVLRADGGRRKAQELLDRSLESFRRIRDARGLAGALRIVASMALEGEEPERADRALRESLRLYESIGERTELPGLLEEFALLLRRVSPGQQPRMVRLLAAADRLRASLGAQVRDEARSQAERARTELSARLGWTDFATAWAEGVRMPPRTAVAEALSAPAPARRAADAPAAADRPPLTPRQVQVALLVGEGLTNRQIAARLDLSEWTVVNHVRQVMRRLGCTSRVQVAGAVGRWA</sequence>
<dbReference type="PANTHER" id="PTHR47691:SF3">
    <property type="entry name" value="HTH-TYPE TRANSCRIPTIONAL REGULATOR RV0890C-RELATED"/>
    <property type="match status" value="1"/>
</dbReference>
<dbReference type="InterPro" id="IPR027417">
    <property type="entry name" value="P-loop_NTPase"/>
</dbReference>
<gene>
    <name evidence="2" type="ORF">GCM10014715_45080</name>
</gene>
<evidence type="ECO:0000313" key="3">
    <source>
        <dbReference type="Proteomes" id="UP000641386"/>
    </source>
</evidence>
<protein>
    <recommendedName>
        <fullName evidence="1">HTH luxR-type domain-containing protein</fullName>
    </recommendedName>
</protein>
<keyword evidence="3" id="KW-1185">Reference proteome</keyword>
<dbReference type="Gene3D" id="3.40.50.300">
    <property type="entry name" value="P-loop containing nucleotide triphosphate hydrolases"/>
    <property type="match status" value="1"/>
</dbReference>
<name>A0A919A227_9ACTN</name>
<dbReference type="InterPro" id="IPR011990">
    <property type="entry name" value="TPR-like_helical_dom_sf"/>
</dbReference>
<organism evidence="2 3">
    <name type="scientific">Streptomyces spiralis</name>
    <dbReference type="NCBI Taxonomy" id="66376"/>
    <lineage>
        <taxon>Bacteria</taxon>
        <taxon>Bacillati</taxon>
        <taxon>Actinomycetota</taxon>
        <taxon>Actinomycetes</taxon>
        <taxon>Kitasatosporales</taxon>
        <taxon>Streptomycetaceae</taxon>
        <taxon>Streptomyces</taxon>
    </lineage>
</organism>
<dbReference type="Gene3D" id="1.10.10.10">
    <property type="entry name" value="Winged helix-like DNA-binding domain superfamily/Winged helix DNA-binding domain"/>
    <property type="match status" value="1"/>
</dbReference>
<dbReference type="SUPFAM" id="SSF48452">
    <property type="entry name" value="TPR-like"/>
    <property type="match status" value="1"/>
</dbReference>
<dbReference type="Proteomes" id="UP000641386">
    <property type="component" value="Unassembled WGS sequence"/>
</dbReference>
<accession>A0A919A227</accession>
<dbReference type="GO" id="GO:0006355">
    <property type="term" value="P:regulation of DNA-templated transcription"/>
    <property type="evidence" value="ECO:0007669"/>
    <property type="project" value="InterPro"/>
</dbReference>